<gene>
    <name evidence="2" type="ORF">CCHR01_00057</name>
</gene>
<sequence length="87" mass="10171">MNHIPISWWMFATRPWSLLAKRLMILGSTAYAWGPRWNWCKHSIHCSVYRSVEEEEVARHEAFAEDLRSARTLDAANHKPASREAFS</sequence>
<dbReference type="Proteomes" id="UP001243330">
    <property type="component" value="Unassembled WGS sequence"/>
</dbReference>
<evidence type="ECO:0000256" key="1">
    <source>
        <dbReference type="SAM" id="SignalP"/>
    </source>
</evidence>
<name>A0AAD9AZ76_9PEZI</name>
<dbReference type="AlphaFoldDB" id="A0AAD9AZ76"/>
<accession>A0AAD9AZ76</accession>
<reference evidence="2" key="1">
    <citation type="submission" date="2023-01" db="EMBL/GenBank/DDBJ databases">
        <title>Colletotrichum chrysophilum M932 genome sequence.</title>
        <authorList>
            <person name="Baroncelli R."/>
        </authorList>
    </citation>
    <scope>NUCLEOTIDE SEQUENCE</scope>
    <source>
        <strain evidence="2">M932</strain>
    </source>
</reference>
<protein>
    <submittedName>
        <fullName evidence="2">Uncharacterized protein</fullName>
    </submittedName>
</protein>
<dbReference type="EMBL" id="JAQOWY010000001">
    <property type="protein sequence ID" value="KAK1857276.1"/>
    <property type="molecule type" value="Genomic_DNA"/>
</dbReference>
<evidence type="ECO:0000313" key="3">
    <source>
        <dbReference type="Proteomes" id="UP001243330"/>
    </source>
</evidence>
<keyword evidence="1" id="KW-0732">Signal</keyword>
<feature type="chain" id="PRO_5041919327" evidence="1">
    <location>
        <begin position="21"/>
        <end position="87"/>
    </location>
</feature>
<comment type="caution">
    <text evidence="2">The sequence shown here is derived from an EMBL/GenBank/DDBJ whole genome shotgun (WGS) entry which is preliminary data.</text>
</comment>
<keyword evidence="3" id="KW-1185">Reference proteome</keyword>
<proteinExistence type="predicted"/>
<evidence type="ECO:0000313" key="2">
    <source>
        <dbReference type="EMBL" id="KAK1857276.1"/>
    </source>
</evidence>
<feature type="signal peptide" evidence="1">
    <location>
        <begin position="1"/>
        <end position="20"/>
    </location>
</feature>
<organism evidence="2 3">
    <name type="scientific">Colletotrichum chrysophilum</name>
    <dbReference type="NCBI Taxonomy" id="1836956"/>
    <lineage>
        <taxon>Eukaryota</taxon>
        <taxon>Fungi</taxon>
        <taxon>Dikarya</taxon>
        <taxon>Ascomycota</taxon>
        <taxon>Pezizomycotina</taxon>
        <taxon>Sordariomycetes</taxon>
        <taxon>Hypocreomycetidae</taxon>
        <taxon>Glomerellales</taxon>
        <taxon>Glomerellaceae</taxon>
        <taxon>Colletotrichum</taxon>
        <taxon>Colletotrichum gloeosporioides species complex</taxon>
    </lineage>
</organism>